<dbReference type="WBParaSite" id="Pan_g16285.t1">
    <property type="protein sequence ID" value="Pan_g16285.t1"/>
    <property type="gene ID" value="Pan_g16285"/>
</dbReference>
<dbReference type="Proteomes" id="UP000492821">
    <property type="component" value="Unassembled WGS sequence"/>
</dbReference>
<evidence type="ECO:0000256" key="1">
    <source>
        <dbReference type="SAM" id="MobiDB-lite"/>
    </source>
</evidence>
<feature type="region of interest" description="Disordered" evidence="1">
    <location>
        <begin position="19"/>
        <end position="44"/>
    </location>
</feature>
<keyword evidence="2" id="KW-1185">Reference proteome</keyword>
<proteinExistence type="predicted"/>
<evidence type="ECO:0000313" key="2">
    <source>
        <dbReference type="Proteomes" id="UP000492821"/>
    </source>
</evidence>
<organism evidence="2 3">
    <name type="scientific">Panagrellus redivivus</name>
    <name type="common">Microworm</name>
    <dbReference type="NCBI Taxonomy" id="6233"/>
    <lineage>
        <taxon>Eukaryota</taxon>
        <taxon>Metazoa</taxon>
        <taxon>Ecdysozoa</taxon>
        <taxon>Nematoda</taxon>
        <taxon>Chromadorea</taxon>
        <taxon>Rhabditida</taxon>
        <taxon>Tylenchina</taxon>
        <taxon>Panagrolaimomorpha</taxon>
        <taxon>Panagrolaimoidea</taxon>
        <taxon>Panagrolaimidae</taxon>
        <taxon>Panagrellus</taxon>
    </lineage>
</organism>
<name>A0A7E4V4U7_PANRE</name>
<reference evidence="3" key="2">
    <citation type="submission" date="2020-10" db="UniProtKB">
        <authorList>
            <consortium name="WormBaseParasite"/>
        </authorList>
    </citation>
    <scope>IDENTIFICATION</scope>
</reference>
<protein>
    <submittedName>
        <fullName evidence="3">Type III effector</fullName>
    </submittedName>
</protein>
<evidence type="ECO:0000313" key="3">
    <source>
        <dbReference type="WBParaSite" id="Pan_g16285.t1"/>
    </source>
</evidence>
<reference evidence="2" key="1">
    <citation type="journal article" date="2013" name="Genetics">
        <title>The draft genome and transcriptome of Panagrellus redivivus are shaped by the harsh demands of a free-living lifestyle.</title>
        <authorList>
            <person name="Srinivasan J."/>
            <person name="Dillman A.R."/>
            <person name="Macchietto M.G."/>
            <person name="Heikkinen L."/>
            <person name="Lakso M."/>
            <person name="Fracchia K.M."/>
            <person name="Antoshechkin I."/>
            <person name="Mortazavi A."/>
            <person name="Wong G."/>
            <person name="Sternberg P.W."/>
        </authorList>
    </citation>
    <scope>NUCLEOTIDE SEQUENCE [LARGE SCALE GENOMIC DNA]</scope>
    <source>
        <strain evidence="2">MT8872</strain>
    </source>
</reference>
<accession>A0A7E4V4U7</accession>
<sequence length="104" mass="12471">MAERRPVVINDWQPARQTKQVFDKKQFKRSPQAAPYQSCRKSDPVIDSMKQPHIERLSNRALHEVRRYQKPCQYHNRNQRLITDCMHDSCFQSPAIKARRHYHG</sequence>
<dbReference type="AlphaFoldDB" id="A0A7E4V4U7"/>